<dbReference type="PROSITE" id="PS51257">
    <property type="entry name" value="PROKAR_LIPOPROTEIN"/>
    <property type="match status" value="1"/>
</dbReference>
<dbReference type="PANTHER" id="PTHR43628">
    <property type="entry name" value="ACTIVATOR OF C KINASE PROTEIN 1-RELATED"/>
    <property type="match status" value="1"/>
</dbReference>
<dbReference type="EMBL" id="WNDP01000114">
    <property type="protein sequence ID" value="KAF1020886.1"/>
    <property type="molecule type" value="Genomic_DNA"/>
</dbReference>
<evidence type="ECO:0000313" key="2">
    <source>
        <dbReference type="EMBL" id="KAF1020886.1"/>
    </source>
</evidence>
<organism evidence="2 3">
    <name type="scientific">Acinetobacter bereziniae</name>
    <name type="common">Acinetobacter genomosp. 10</name>
    <dbReference type="NCBI Taxonomy" id="106648"/>
    <lineage>
        <taxon>Bacteria</taxon>
        <taxon>Pseudomonadati</taxon>
        <taxon>Pseudomonadota</taxon>
        <taxon>Gammaproteobacteria</taxon>
        <taxon>Moraxellales</taxon>
        <taxon>Moraxellaceae</taxon>
        <taxon>Acinetobacter</taxon>
    </lineage>
</organism>
<reference evidence="3" key="1">
    <citation type="journal article" date="2020" name="MBio">
        <title>Horizontal gene transfer to a defensive symbiont with a reduced genome amongst a multipartite beetle microbiome.</title>
        <authorList>
            <person name="Waterworth S.C."/>
            <person name="Florez L.V."/>
            <person name="Rees E.R."/>
            <person name="Hertweck C."/>
            <person name="Kaltenpoth M."/>
            <person name="Kwan J.C."/>
        </authorList>
    </citation>
    <scope>NUCLEOTIDE SEQUENCE [LARGE SCALE GENOMIC DNA]</scope>
</reference>
<dbReference type="AlphaFoldDB" id="A0A833TVL8"/>
<gene>
    <name evidence="2" type="primary">ybeT</name>
    <name evidence="2" type="ORF">GAK29_03526</name>
</gene>
<dbReference type="PANTHER" id="PTHR43628:SF1">
    <property type="entry name" value="CHITIN SYNTHASE REGULATORY FACTOR 2-RELATED"/>
    <property type="match status" value="1"/>
</dbReference>
<dbReference type="SMART" id="SM00671">
    <property type="entry name" value="SEL1"/>
    <property type="match status" value="3"/>
</dbReference>
<dbReference type="Pfam" id="PF08238">
    <property type="entry name" value="Sel1"/>
    <property type="match status" value="3"/>
</dbReference>
<evidence type="ECO:0000313" key="3">
    <source>
        <dbReference type="Proteomes" id="UP000490535"/>
    </source>
</evidence>
<dbReference type="InterPro" id="IPR006597">
    <property type="entry name" value="Sel1-like"/>
</dbReference>
<name>A0A833TVL8_ACIBZ</name>
<dbReference type="Gene3D" id="1.25.40.10">
    <property type="entry name" value="Tetratricopeptide repeat domain"/>
    <property type="match status" value="1"/>
</dbReference>
<proteinExistence type="predicted"/>
<dbReference type="InterPro" id="IPR011990">
    <property type="entry name" value="TPR-like_helical_dom_sf"/>
</dbReference>
<feature type="signal peptide" evidence="1">
    <location>
        <begin position="1"/>
        <end position="17"/>
    </location>
</feature>
<accession>A0A833TVL8</accession>
<sequence>MKILLILSIFLIFSACANSASYENSYELELAKAGNIDAQYNVAMNFLNGIDGFPKDEKVAKEWLEKAAKKGGASSQNGLGIMYLRGIGGEKDLNKSEYYYRLAANQNHENAQLQLALILLNKVKDKDKDKNINKAIIWLKKSGMQGNIEAQQKLKELGVKM</sequence>
<protein>
    <submittedName>
        <fullName evidence="2">Sel1-repeat-containing protein YbeT</fullName>
    </submittedName>
</protein>
<comment type="caution">
    <text evidence="2">The sequence shown here is derived from an EMBL/GenBank/DDBJ whole genome shotgun (WGS) entry which is preliminary data.</text>
</comment>
<feature type="chain" id="PRO_5032966236" evidence="1">
    <location>
        <begin position="18"/>
        <end position="161"/>
    </location>
</feature>
<dbReference type="InterPro" id="IPR052945">
    <property type="entry name" value="Mitotic_Regulator"/>
</dbReference>
<evidence type="ECO:0000256" key="1">
    <source>
        <dbReference type="SAM" id="SignalP"/>
    </source>
</evidence>
<keyword evidence="1" id="KW-0732">Signal</keyword>
<dbReference type="SUPFAM" id="SSF81901">
    <property type="entry name" value="HCP-like"/>
    <property type="match status" value="1"/>
</dbReference>
<dbReference type="Proteomes" id="UP000490535">
    <property type="component" value="Unassembled WGS sequence"/>
</dbReference>